<dbReference type="EMBL" id="CAJA01000080">
    <property type="protein sequence ID" value="CCH72488.1"/>
    <property type="molecule type" value="Genomic_DNA"/>
</dbReference>
<dbReference type="Gene3D" id="3.40.50.720">
    <property type="entry name" value="NAD(P)-binding Rossmann-like Domain"/>
    <property type="match status" value="1"/>
</dbReference>
<evidence type="ECO:0000313" key="2">
    <source>
        <dbReference type="EMBL" id="CCH72488.1"/>
    </source>
</evidence>
<sequence>MRWIVTGMNGTVAPRLAAALRARGEKVLAWDRARVPPGDEGAMRAFVDESAAGGICHLAMGAPEWAASMARLCAERGMPYLFTSSVSVFAATQRGPLGVEVVPEASDDYGRYKQECERQVAAAHPEAIIARLGWQIGDAPGSNTMTDYLTRAAADGAGRVQASTRWIPSSCFLDDTAAALVHLLDRGEGGLFQVEGNPDGLSLNEIATRLAGRLEAGWDVIPTDDVVMDNRMLDPRVPVRSLSERLSRLTGS</sequence>
<evidence type="ECO:0000259" key="1">
    <source>
        <dbReference type="Pfam" id="PF04321"/>
    </source>
</evidence>
<gene>
    <name evidence="2" type="ORF">BN11_1700016</name>
</gene>
<dbReference type="InterPro" id="IPR029903">
    <property type="entry name" value="RmlD-like-bd"/>
</dbReference>
<reference evidence="2 3" key="1">
    <citation type="journal article" date="2013" name="ISME J.">
        <title>A metabolic model for members of the genus Tetrasphaera involved in enhanced biological phosphorus removal.</title>
        <authorList>
            <person name="Kristiansen R."/>
            <person name="Nguyen H.T.T."/>
            <person name="Saunders A.M."/>
            <person name="Nielsen J.L."/>
            <person name="Wimmer R."/>
            <person name="Le V.Q."/>
            <person name="McIlroy S.J."/>
            <person name="Petrovski S."/>
            <person name="Seviour R.J."/>
            <person name="Calteau A."/>
            <person name="Nielsen K.L."/>
            <person name="Nielsen P.H."/>
        </authorList>
    </citation>
    <scope>NUCLEOTIDE SEQUENCE [LARGE SCALE GENOMIC DNA]</scope>
    <source>
        <strain evidence="2 3">Ben110</strain>
    </source>
</reference>
<proteinExistence type="predicted"/>
<protein>
    <submittedName>
        <fullName evidence="2">NAD-dependent epimerase/dehydratase</fullName>
    </submittedName>
</protein>
<dbReference type="SUPFAM" id="SSF51735">
    <property type="entry name" value="NAD(P)-binding Rossmann-fold domains"/>
    <property type="match status" value="1"/>
</dbReference>
<accession>W6JT89</accession>
<dbReference type="RefSeq" id="WP_048697836.1">
    <property type="nucleotide sequence ID" value="NZ_HG764815.1"/>
</dbReference>
<dbReference type="STRING" id="1193182.BN11_1700016"/>
<dbReference type="Proteomes" id="UP000035763">
    <property type="component" value="Unassembled WGS sequence"/>
</dbReference>
<dbReference type="Pfam" id="PF04321">
    <property type="entry name" value="RmlD_sub_bind"/>
    <property type="match status" value="1"/>
</dbReference>
<organism evidence="2 3">
    <name type="scientific">Nostocoides australiense Ben110</name>
    <dbReference type="NCBI Taxonomy" id="1193182"/>
    <lineage>
        <taxon>Bacteria</taxon>
        <taxon>Bacillati</taxon>
        <taxon>Actinomycetota</taxon>
        <taxon>Actinomycetes</taxon>
        <taxon>Micrococcales</taxon>
        <taxon>Intrasporangiaceae</taxon>
        <taxon>Nostocoides</taxon>
    </lineage>
</organism>
<evidence type="ECO:0000313" key="3">
    <source>
        <dbReference type="Proteomes" id="UP000035763"/>
    </source>
</evidence>
<dbReference type="OrthoDB" id="9803892at2"/>
<dbReference type="InterPro" id="IPR036291">
    <property type="entry name" value="NAD(P)-bd_dom_sf"/>
</dbReference>
<dbReference type="AlphaFoldDB" id="W6JT89"/>
<name>W6JT89_9MICO</name>
<comment type="caution">
    <text evidence="2">The sequence shown here is derived from an EMBL/GenBank/DDBJ whole genome shotgun (WGS) entry which is preliminary data.</text>
</comment>
<feature type="domain" description="RmlD-like substrate binding" evidence="1">
    <location>
        <begin position="67"/>
        <end position="185"/>
    </location>
</feature>
<keyword evidence="3" id="KW-1185">Reference proteome</keyword>